<feature type="domain" description="CobN/magnesium chelatase" evidence="2">
    <location>
        <begin position="782"/>
        <end position="1182"/>
    </location>
</feature>
<reference evidence="3 4" key="1">
    <citation type="submission" date="2018-07" db="EMBL/GenBank/DDBJ databases">
        <title>Diversity of Mesorhizobium strains in Brazil.</title>
        <authorList>
            <person name="Helene L.C.F."/>
            <person name="Dall'Agnol R."/>
            <person name="Delamuta J.R.M."/>
            <person name="Hungria M."/>
        </authorList>
    </citation>
    <scope>NUCLEOTIDE SEQUENCE [LARGE SCALE GENOMIC DNA]</scope>
    <source>
        <strain evidence="3 4">AC99b</strain>
    </source>
</reference>
<dbReference type="Pfam" id="PF02514">
    <property type="entry name" value="CobN-Mg_chel"/>
    <property type="match status" value="3"/>
</dbReference>
<accession>A0A330HIP4</accession>
<dbReference type="EMBL" id="QMBP01000013">
    <property type="protein sequence ID" value="RAZ88275.1"/>
    <property type="molecule type" value="Genomic_DNA"/>
</dbReference>
<feature type="domain" description="CobN/magnesium chelatase" evidence="2">
    <location>
        <begin position="141"/>
        <end position="492"/>
    </location>
</feature>
<keyword evidence="4" id="KW-1185">Reference proteome</keyword>
<evidence type="ECO:0000259" key="2">
    <source>
        <dbReference type="Pfam" id="PF02514"/>
    </source>
</evidence>
<feature type="compositionally biased region" description="Low complexity" evidence="1">
    <location>
        <begin position="505"/>
        <end position="520"/>
    </location>
</feature>
<dbReference type="RefSeq" id="WP_112099991.1">
    <property type="nucleotide sequence ID" value="NZ_QMBP01000013.1"/>
</dbReference>
<organism evidence="3 4">
    <name type="scientific">Mesorhizobium hawassense</name>
    <dbReference type="NCBI Taxonomy" id="1209954"/>
    <lineage>
        <taxon>Bacteria</taxon>
        <taxon>Pseudomonadati</taxon>
        <taxon>Pseudomonadota</taxon>
        <taxon>Alphaproteobacteria</taxon>
        <taxon>Hyphomicrobiales</taxon>
        <taxon>Phyllobacteriaceae</taxon>
        <taxon>Mesorhizobium</taxon>
    </lineage>
</organism>
<dbReference type="NCBIfam" id="NF008973">
    <property type="entry name" value="PRK12321.1"/>
    <property type="match status" value="1"/>
</dbReference>
<proteinExistence type="predicted"/>
<dbReference type="PANTHER" id="PTHR44119">
    <property type="entry name" value="MAGNESIUM-CHELATASE SUBUNIT CHLH, CHLOROPLASTIC"/>
    <property type="match status" value="1"/>
</dbReference>
<evidence type="ECO:0000313" key="4">
    <source>
        <dbReference type="Proteomes" id="UP000251558"/>
    </source>
</evidence>
<dbReference type="AlphaFoldDB" id="A0A330HIP4"/>
<protein>
    <submittedName>
        <fullName evidence="3">Cobaltochelatase subunit CobN</fullName>
    </submittedName>
</protein>
<gene>
    <name evidence="3" type="ORF">DPM33_24620</name>
</gene>
<comment type="caution">
    <text evidence="3">The sequence shown here is derived from an EMBL/GenBank/DDBJ whole genome shotgun (WGS) entry which is preliminary data.</text>
</comment>
<feature type="region of interest" description="Disordered" evidence="1">
    <location>
        <begin position="802"/>
        <end position="832"/>
    </location>
</feature>
<dbReference type="OrthoDB" id="9757976at2"/>
<evidence type="ECO:0000256" key="1">
    <source>
        <dbReference type="SAM" id="MobiDB-lite"/>
    </source>
</evidence>
<dbReference type="Proteomes" id="UP000251558">
    <property type="component" value="Unassembled WGS sequence"/>
</dbReference>
<name>A0A330HIP4_9HYPH</name>
<feature type="region of interest" description="Disordered" evidence="1">
    <location>
        <begin position="499"/>
        <end position="548"/>
    </location>
</feature>
<dbReference type="PANTHER" id="PTHR44119:SF4">
    <property type="entry name" value="AEROBIC COBALTOCHELATASE SUBUNIT COBN"/>
    <property type="match status" value="1"/>
</dbReference>
<evidence type="ECO:0000313" key="3">
    <source>
        <dbReference type="EMBL" id="RAZ88275.1"/>
    </source>
</evidence>
<dbReference type="CDD" id="cd10150">
    <property type="entry name" value="CobN_like"/>
    <property type="match status" value="1"/>
</dbReference>
<dbReference type="InterPro" id="IPR003672">
    <property type="entry name" value="CobN/Mg_chltase"/>
</dbReference>
<feature type="domain" description="CobN/magnesium chelatase" evidence="2">
    <location>
        <begin position="561"/>
        <end position="776"/>
    </location>
</feature>
<sequence length="1204" mass="127829">MHILATTSASLDDLAEPIDLRQTPADVVALSFTDSDLAGLVAAWQADAARLPSMRLAALRDLRHPMSVDLWIDSVARHAKVVLVRILGGYDWWRYGCDQLAAVARERGIKLALLPGESHDEDQRLIEGSTLPRPELDALLGYFREGGPANMAALVQRLARLAGSDAAVAEPVSVPKAGYYQPGVGVSEKPYLANVGVPSHPPLSCRTEGGVTKLDPDNTGAPVIPILFYRSMLLAADIAPIDALVDAIRSQGMAPVPIFVSSLKDATSLAFVETALAALKPAAIVTATAFASGAEPGAETLFDRAGVPAFQVIVATTRREVWEKNQRGLAPADLAMHVVLPELDGRILAGAISFKGEVETDPALAFRAFANLPEMDRVAQVAKRIAAFVRLQRTEPSERKLAILIPDYPSAPGRTGYAVGLDVPSSVLAMLHDLKEQGYAVDGIPQSPRELLDALEVGGHGLALTEYVAFSTELPEAARASVKSAWRKADETGMREAPLSVLPNISPSGGEIGSSAAGSPLARPKIGESRAQGIISPLEGEMSGRTERGATERLPLKAAAPQRFPFRAATFGNVTVGLAPDRGRSADRRADYHDPTLPPRHELIAFGLWLQKSLGVHAIIHVGAHGTLEWLPGKTVALSGTCFPEIVTGSLPVIYPFIVSNPGEAAQAKRRISAITLGHLPPPLIGAGLDETQQKLERLVDEYAQADGLDRRRRDRLARLIVETARKTGLASEAGVAKTDAPDEALRRIDAWLCDLKDFAVKDGLHVYGRAPEDEADPLRRQSAEAEKVALLAALDGRHIKAGPAGAPARGRSDVLPTGRNLFTSDPRTMPTPTAYDLGQAAAEEVVRSYMQSHGDWPRSLVIDLWGSASLRTGGEEIAQGLALMGCRPQWDAATGRVTGIEVLPPGALGRPRVDVTWRISGLFRDMFPTQIALIDAAGNAVAGREEDDSENPLAAATRAAGKISPRIFGTSPGTYGAGVEDLLSRGEWAAREEIGRAYLDATSHAYGGADGEAISAPGAFEGRIAEADLLVHTGDDPGRDILEGSADVAFIGGFSAALAALGRNADVIVLDTSDPQKPKPRSVGEAVARVVRARAVNPRFITGQMRHGPRGASEFAETVDRLVGFAETTHAISGALIEAVHDAYVGDPDVRAFLLRENPAAAKVIAERFLAARRRGLWHPLRNSIDDDLAALIAEAQASGVAA</sequence>